<evidence type="ECO:0000313" key="2">
    <source>
        <dbReference type="Proteomes" id="UP001396334"/>
    </source>
</evidence>
<reference evidence="1 2" key="1">
    <citation type="journal article" date="2024" name="G3 (Bethesda)">
        <title>Genome assembly of Hibiscus sabdariffa L. provides insights into metabolisms of medicinal natural products.</title>
        <authorList>
            <person name="Kim T."/>
        </authorList>
    </citation>
    <scope>NUCLEOTIDE SEQUENCE [LARGE SCALE GENOMIC DNA]</scope>
    <source>
        <strain evidence="1">TK-2024</strain>
        <tissue evidence="1">Old leaves</tissue>
    </source>
</reference>
<evidence type="ECO:0000313" key="1">
    <source>
        <dbReference type="EMBL" id="KAK9037516.1"/>
    </source>
</evidence>
<comment type="caution">
    <text evidence="1">The sequence shown here is derived from an EMBL/GenBank/DDBJ whole genome shotgun (WGS) entry which is preliminary data.</text>
</comment>
<accession>A0ABR2TJ43</accession>
<proteinExistence type="predicted"/>
<sequence>MGGALIDQTSAKWYLDFLDITNLLEIPMKGGMFTWSNKRSGEDVILEKLDRALATVEWCALFDRAIALVEAAIASDHCPIVLCTDGLSRRSKREFKFDSKWITEEECYNVVKEGWVSNTQRSNDKLFVEEAVELTELKKELLNLWEMEERKRNNICRLKNEAGVWIEEEEEIVRHLQEHYQKVKASCTALEFSSMALISWNVRGLGNKDTIRALENLTFKYRLTVVFLSETKQKRRFLEKNRMKMKLSNAFYVDPDGAAGELAL</sequence>
<name>A0ABR2TJ43_9ROSI</name>
<dbReference type="SUPFAM" id="SSF56219">
    <property type="entry name" value="DNase I-like"/>
    <property type="match status" value="2"/>
</dbReference>
<dbReference type="EMBL" id="JBBPBN010000005">
    <property type="protein sequence ID" value="KAK9037516.1"/>
    <property type="molecule type" value="Genomic_DNA"/>
</dbReference>
<dbReference type="PANTHER" id="PTHR33710">
    <property type="entry name" value="BNAC02G09200D PROTEIN"/>
    <property type="match status" value="1"/>
</dbReference>
<dbReference type="Proteomes" id="UP001396334">
    <property type="component" value="Unassembled WGS sequence"/>
</dbReference>
<dbReference type="PANTHER" id="PTHR33710:SF79">
    <property type="entry name" value="OS06G0205337 PROTEIN"/>
    <property type="match status" value="1"/>
</dbReference>
<gene>
    <name evidence="1" type="ORF">V6N11_022425</name>
</gene>
<dbReference type="InterPro" id="IPR036691">
    <property type="entry name" value="Endo/exonu/phosph_ase_sf"/>
</dbReference>
<keyword evidence="2" id="KW-1185">Reference proteome</keyword>
<organism evidence="1 2">
    <name type="scientific">Hibiscus sabdariffa</name>
    <name type="common">roselle</name>
    <dbReference type="NCBI Taxonomy" id="183260"/>
    <lineage>
        <taxon>Eukaryota</taxon>
        <taxon>Viridiplantae</taxon>
        <taxon>Streptophyta</taxon>
        <taxon>Embryophyta</taxon>
        <taxon>Tracheophyta</taxon>
        <taxon>Spermatophyta</taxon>
        <taxon>Magnoliopsida</taxon>
        <taxon>eudicotyledons</taxon>
        <taxon>Gunneridae</taxon>
        <taxon>Pentapetalae</taxon>
        <taxon>rosids</taxon>
        <taxon>malvids</taxon>
        <taxon>Malvales</taxon>
        <taxon>Malvaceae</taxon>
        <taxon>Malvoideae</taxon>
        <taxon>Hibiscus</taxon>
    </lineage>
</organism>
<protein>
    <submittedName>
        <fullName evidence="1">Uncharacterized protein</fullName>
    </submittedName>
</protein>